<dbReference type="Proteomes" id="UP000600449">
    <property type="component" value="Unassembled WGS sequence"/>
</dbReference>
<comment type="caution">
    <text evidence="1">The sequence shown here is derived from an EMBL/GenBank/DDBJ whole genome shotgun (WGS) entry which is preliminary data.</text>
</comment>
<gene>
    <name evidence="1" type="ORF">GCM10011322_00030</name>
</gene>
<proteinExistence type="predicted"/>
<protein>
    <submittedName>
        <fullName evidence="1">Uncharacterized protein</fullName>
    </submittedName>
</protein>
<sequence length="236" mass="26080">MTDLFRTGDPSRFAFAARWLQDPDPPERRPADYGWSWGELEIVVAGHRVSALVTPDGPASGIRWYLAPLLEWVAEEWDHLLGEQAYTWAERPDVPAARAVRDALDRAFAADERDGDVLERAASDWYARHGLRSAAAGGIVPDLYIRRFGDGVEISWSGERASFAPAFLETDCAPGAVRLSREEVADPLRAILCWAVETVPSDARAFSHGRERFVRAVEATLARAGSDERSTAAFTP</sequence>
<keyword evidence="2" id="KW-1185">Reference proteome</keyword>
<organism evidence="1 2">
    <name type="scientific">Salinarimonas ramus</name>
    <dbReference type="NCBI Taxonomy" id="690164"/>
    <lineage>
        <taxon>Bacteria</taxon>
        <taxon>Pseudomonadati</taxon>
        <taxon>Pseudomonadota</taxon>
        <taxon>Alphaproteobacteria</taxon>
        <taxon>Hyphomicrobiales</taxon>
        <taxon>Salinarimonadaceae</taxon>
        <taxon>Salinarimonas</taxon>
    </lineage>
</organism>
<evidence type="ECO:0000313" key="1">
    <source>
        <dbReference type="EMBL" id="GGK17378.1"/>
    </source>
</evidence>
<dbReference type="EMBL" id="BMMF01000001">
    <property type="protein sequence ID" value="GGK17378.1"/>
    <property type="molecule type" value="Genomic_DNA"/>
</dbReference>
<evidence type="ECO:0000313" key="2">
    <source>
        <dbReference type="Proteomes" id="UP000600449"/>
    </source>
</evidence>
<dbReference type="AlphaFoldDB" id="A0A917V1P4"/>
<name>A0A917V1P4_9HYPH</name>
<reference evidence="1 2" key="1">
    <citation type="journal article" date="2014" name="Int. J. Syst. Evol. Microbiol.">
        <title>Complete genome sequence of Corynebacterium casei LMG S-19264T (=DSM 44701T), isolated from a smear-ripened cheese.</title>
        <authorList>
            <consortium name="US DOE Joint Genome Institute (JGI-PGF)"/>
            <person name="Walter F."/>
            <person name="Albersmeier A."/>
            <person name="Kalinowski J."/>
            <person name="Ruckert C."/>
        </authorList>
    </citation>
    <scope>NUCLEOTIDE SEQUENCE [LARGE SCALE GENOMIC DNA]</scope>
    <source>
        <strain evidence="1 2">CGMCC 1.9161</strain>
    </source>
</reference>
<accession>A0A917V1P4</accession>